<gene>
    <name evidence="1" type="ORF">S01H4_13638</name>
</gene>
<name>X0YJH1_9ZZZZ</name>
<comment type="caution">
    <text evidence="1">The sequence shown here is derived from an EMBL/GenBank/DDBJ whole genome shotgun (WGS) entry which is preliminary data.</text>
</comment>
<evidence type="ECO:0000313" key="1">
    <source>
        <dbReference type="EMBL" id="GAG56239.1"/>
    </source>
</evidence>
<reference evidence="1" key="1">
    <citation type="journal article" date="2014" name="Front. Microbiol.">
        <title>High frequency of phylogenetically diverse reductive dehalogenase-homologous genes in deep subseafloor sedimentary metagenomes.</title>
        <authorList>
            <person name="Kawai M."/>
            <person name="Futagami T."/>
            <person name="Toyoda A."/>
            <person name="Takaki Y."/>
            <person name="Nishi S."/>
            <person name="Hori S."/>
            <person name="Arai W."/>
            <person name="Tsubouchi T."/>
            <person name="Morono Y."/>
            <person name="Uchiyama I."/>
            <person name="Ito T."/>
            <person name="Fujiyama A."/>
            <person name="Inagaki F."/>
            <person name="Takami H."/>
        </authorList>
    </citation>
    <scope>NUCLEOTIDE SEQUENCE</scope>
    <source>
        <strain evidence="1">Expedition CK06-06</strain>
    </source>
</reference>
<dbReference type="EMBL" id="BART01006001">
    <property type="protein sequence ID" value="GAG56239.1"/>
    <property type="molecule type" value="Genomic_DNA"/>
</dbReference>
<accession>X0YJH1</accession>
<protein>
    <submittedName>
        <fullName evidence="1">Uncharacterized protein</fullName>
    </submittedName>
</protein>
<organism evidence="1">
    <name type="scientific">marine sediment metagenome</name>
    <dbReference type="NCBI Taxonomy" id="412755"/>
    <lineage>
        <taxon>unclassified sequences</taxon>
        <taxon>metagenomes</taxon>
        <taxon>ecological metagenomes</taxon>
    </lineage>
</organism>
<dbReference type="AlphaFoldDB" id="X0YJH1"/>
<proteinExistence type="predicted"/>
<sequence>MEGYRKGLYADFMMREDMELIQKEQGELERRKTELERQLAQRFLTQNQEAHIRSLAEKISIGLDNLDFTGKQELLRLLVEKVFYNGQSIEILTIIPLSEQLHPVHRGG</sequence>